<evidence type="ECO:0000256" key="4">
    <source>
        <dbReference type="PROSITE-ProRule" id="PRU10112"/>
    </source>
</evidence>
<dbReference type="PANTHER" id="PTHR30523:SF32">
    <property type="entry name" value="PHOSPHOENOLPYRUVATE CARBOXYLASE"/>
    <property type="match status" value="1"/>
</dbReference>
<accession>A0A0R2RJX3</accession>
<dbReference type="InterPro" id="IPR015813">
    <property type="entry name" value="Pyrv/PenolPyrv_kinase-like_dom"/>
</dbReference>
<dbReference type="AlphaFoldDB" id="A0A0R2RJX3"/>
<evidence type="ECO:0000256" key="2">
    <source>
        <dbReference type="ARBA" id="ARBA00022419"/>
    </source>
</evidence>
<evidence type="ECO:0000313" key="5">
    <source>
        <dbReference type="EMBL" id="KRO63000.1"/>
    </source>
</evidence>
<comment type="function">
    <text evidence="1">Forms oxaloacetate, a four-carbon dicarboxylic acid source for the tricarboxylic acid cycle.</text>
</comment>
<feature type="active site" evidence="3">
    <location>
        <position position="154"/>
    </location>
</feature>
<protein>
    <recommendedName>
        <fullName evidence="2">Phosphoenolpyruvate carboxylase</fullName>
    </recommendedName>
</protein>
<evidence type="ECO:0000313" key="6">
    <source>
        <dbReference type="Proteomes" id="UP000051269"/>
    </source>
</evidence>
<proteinExistence type="predicted"/>
<reference evidence="5 6" key="1">
    <citation type="submission" date="2015-10" db="EMBL/GenBank/DDBJ databases">
        <title>Metagenome-Assembled Genomes uncover a global brackish microbiome.</title>
        <authorList>
            <person name="Hugerth L.W."/>
            <person name="Larsson J."/>
            <person name="Alneberg J."/>
            <person name="Lindh M.V."/>
            <person name="Legrand C."/>
            <person name="Pinhassi J."/>
            <person name="Andersson A.F."/>
        </authorList>
    </citation>
    <scope>NUCLEOTIDE SEQUENCE [LARGE SCALE GENOMIC DNA]</scope>
    <source>
        <strain evidence="5">BACL18 MAG-120507-bin52</strain>
    </source>
</reference>
<gene>
    <name evidence="5" type="ORF">ABR82_05295</name>
</gene>
<sequence>MKRKAAPAAKKKTLNLKSAVGKAKLPYAKRLKLGFAKVESDLNWLMEAFGDLLVELGEEKVVRALPFRGSTAEFIPIEKGKVTRAYSLAFGLLNVAEEAAAATMRTMNESINGPVHEPGSWAQALRGMKLDGVDAETLAAELPTLRIEPVLTAHPTEARRRSVLACMQEIYGILAEKSGHRGGHPMERDRRAKLKIVLERWWRTEEVRTQRPTVDMEREGVIHCLSGAMAQSIAETDRRLQEAWVLAGLGREGPIHPAVRPVLSFGTWVGGDRDGHPLVTRVTTETSLRQYREASLRLLGSSLEKLASRLTLSRKYHGIPPELEKWLGDWRKRVDPKQQQRFAVYQEEPWREAILLMRAHLPPELEGEGGYVQPEDLILDLGVVRRALIAVGAPRLAAAEVDPMIRLVEVFGFHLAALDIRQNSSRHDEAIEELESALGESPKTPYRNRTEKERRTLLEGWLKKIPWSAEEAIAAGPASADVVGTYQTLARHAKHHGIDGLGLSIISMTRDVSDLLAIHVFCRAAGLTLPGEDGSEVCPLPITPLFETLADLEAAPRVVDEFLRHPITQKTLKVLAQQESQVMLRRRVALVDPGEGSIVLPVEAPPILRVMIGYSDSNKDAGILASQWSLHRSQRSIVKAAKEQGVSARFFHGRGGTVSRGAGPTHRFLEALPTGTLSGDLRVTEQGEVIGQKYGTVATAAYNLELLLAGTAWSSLSASSTREDDPQMAEVFEFLSQTSTQAYRSLIEEPGFMDFFRQSTPIDVVERSTIGSRPSRRTGDSGWGDLRAIPWVFSWSQSRFFLPGWYGAGVALRNLQVEHPKLHRLLRDKVKMWPFARYVFNNLESGVASADLEVGHWYAELVADEKLRQRMFDLIQGEFSAVRDGLAELFPNSLAKRRPRFRFTVERRVRPLRALHRWQVNVLRDWRRAEAEGNQEADLLLGELRQTIAAIAAGLRTTG</sequence>
<dbReference type="Pfam" id="PF00311">
    <property type="entry name" value="PEPcase"/>
    <property type="match status" value="1"/>
</dbReference>
<dbReference type="PANTHER" id="PTHR30523">
    <property type="entry name" value="PHOSPHOENOLPYRUVATE CARBOXYLASE"/>
    <property type="match status" value="1"/>
</dbReference>
<dbReference type="InterPro" id="IPR018129">
    <property type="entry name" value="PEP_COase_Lys_AS"/>
</dbReference>
<evidence type="ECO:0000256" key="3">
    <source>
        <dbReference type="PROSITE-ProRule" id="PRU10111"/>
    </source>
</evidence>
<comment type="caution">
    <text evidence="5">The sequence shown here is derived from an EMBL/GenBank/DDBJ whole genome shotgun (WGS) entry which is preliminary data.</text>
</comment>
<dbReference type="GO" id="GO:0005829">
    <property type="term" value="C:cytosol"/>
    <property type="evidence" value="ECO:0007669"/>
    <property type="project" value="TreeGrafter"/>
</dbReference>
<dbReference type="EMBL" id="LIBO01000015">
    <property type="protein sequence ID" value="KRO63000.1"/>
    <property type="molecule type" value="Genomic_DNA"/>
</dbReference>
<dbReference type="InterPro" id="IPR033129">
    <property type="entry name" value="PEPCASE_His_AS"/>
</dbReference>
<feature type="active site" evidence="4">
    <location>
        <position position="619"/>
    </location>
</feature>
<dbReference type="Gene3D" id="1.20.1440.90">
    <property type="entry name" value="Phosphoenolpyruvate/pyruvate domain"/>
    <property type="match status" value="1"/>
</dbReference>
<dbReference type="GO" id="GO:0008964">
    <property type="term" value="F:phosphoenolpyruvate carboxylase activity"/>
    <property type="evidence" value="ECO:0007669"/>
    <property type="project" value="InterPro"/>
</dbReference>
<dbReference type="PRINTS" id="PR00150">
    <property type="entry name" value="PEPCARBXLASE"/>
</dbReference>
<dbReference type="Proteomes" id="UP000051269">
    <property type="component" value="Unassembled WGS sequence"/>
</dbReference>
<dbReference type="GO" id="GO:0015977">
    <property type="term" value="P:carbon fixation"/>
    <property type="evidence" value="ECO:0007669"/>
    <property type="project" value="InterPro"/>
</dbReference>
<dbReference type="SUPFAM" id="SSF51621">
    <property type="entry name" value="Phosphoenolpyruvate/pyruvate domain"/>
    <property type="match status" value="1"/>
</dbReference>
<dbReference type="PROSITE" id="PS00393">
    <property type="entry name" value="PEPCASE_2"/>
    <property type="match status" value="1"/>
</dbReference>
<name>A0A0R2RJX3_9BACT</name>
<dbReference type="InterPro" id="IPR021135">
    <property type="entry name" value="PEP_COase"/>
</dbReference>
<evidence type="ECO:0000256" key="1">
    <source>
        <dbReference type="ARBA" id="ARBA00003670"/>
    </source>
</evidence>
<dbReference type="GO" id="GO:0006099">
    <property type="term" value="P:tricarboxylic acid cycle"/>
    <property type="evidence" value="ECO:0007669"/>
    <property type="project" value="InterPro"/>
</dbReference>
<organism evidence="5 6">
    <name type="scientific">Verrucomicrobia subdivision 6 bacterium BACL9 MAG-120507-bin52</name>
    <dbReference type="NCBI Taxonomy" id="1655590"/>
    <lineage>
        <taxon>Bacteria</taxon>
        <taxon>Pseudomonadati</taxon>
        <taxon>Verrucomicrobiota</taxon>
        <taxon>Verrucomicrobiia</taxon>
        <taxon>Verrucomicrobiales</taxon>
        <taxon>Verrucomicrobia subdivision 6</taxon>
    </lineage>
</organism>
<dbReference type="PROSITE" id="PS00781">
    <property type="entry name" value="PEPCASE_1"/>
    <property type="match status" value="1"/>
</dbReference>